<feature type="compositionally biased region" description="Polar residues" evidence="2">
    <location>
        <begin position="19"/>
        <end position="28"/>
    </location>
</feature>
<dbReference type="Proteomes" id="UP001140206">
    <property type="component" value="Chromosome 2"/>
</dbReference>
<dbReference type="Gene3D" id="4.10.60.10">
    <property type="entry name" value="Zinc finger, CCHC-type"/>
    <property type="match status" value="1"/>
</dbReference>
<evidence type="ECO:0000313" key="4">
    <source>
        <dbReference type="EMBL" id="KAJ4801016.1"/>
    </source>
</evidence>
<dbReference type="InterPro" id="IPR001878">
    <property type="entry name" value="Znf_CCHC"/>
</dbReference>
<name>A0AAV8GC77_9POAL</name>
<dbReference type="InterPro" id="IPR025724">
    <property type="entry name" value="GAG-pre-integrase_dom"/>
</dbReference>
<dbReference type="GO" id="GO:0008270">
    <property type="term" value="F:zinc ion binding"/>
    <property type="evidence" value="ECO:0007669"/>
    <property type="project" value="UniProtKB-KW"/>
</dbReference>
<dbReference type="Gene3D" id="3.30.420.10">
    <property type="entry name" value="Ribonuclease H-like superfamily/Ribonuclease H"/>
    <property type="match status" value="1"/>
</dbReference>
<evidence type="ECO:0000256" key="2">
    <source>
        <dbReference type="SAM" id="MobiDB-lite"/>
    </source>
</evidence>
<evidence type="ECO:0000256" key="1">
    <source>
        <dbReference type="PROSITE-ProRule" id="PRU00047"/>
    </source>
</evidence>
<dbReference type="InterPro" id="IPR036875">
    <property type="entry name" value="Znf_CCHC_sf"/>
</dbReference>
<feature type="compositionally biased region" description="Basic and acidic residues" evidence="2">
    <location>
        <begin position="1"/>
        <end position="18"/>
    </location>
</feature>
<dbReference type="AlphaFoldDB" id="A0AAV8GC77"/>
<dbReference type="Pfam" id="PF00098">
    <property type="entry name" value="zf-CCHC"/>
    <property type="match status" value="1"/>
</dbReference>
<keyword evidence="5" id="KW-1185">Reference proteome</keyword>
<feature type="region of interest" description="Disordered" evidence="2">
    <location>
        <begin position="1"/>
        <end position="28"/>
    </location>
</feature>
<dbReference type="InterPro" id="IPR054722">
    <property type="entry name" value="PolX-like_BBD"/>
</dbReference>
<organism evidence="4 5">
    <name type="scientific">Rhynchospora pubera</name>
    <dbReference type="NCBI Taxonomy" id="906938"/>
    <lineage>
        <taxon>Eukaryota</taxon>
        <taxon>Viridiplantae</taxon>
        <taxon>Streptophyta</taxon>
        <taxon>Embryophyta</taxon>
        <taxon>Tracheophyta</taxon>
        <taxon>Spermatophyta</taxon>
        <taxon>Magnoliopsida</taxon>
        <taxon>Liliopsida</taxon>
        <taxon>Poales</taxon>
        <taxon>Cyperaceae</taxon>
        <taxon>Cyperoideae</taxon>
        <taxon>Rhynchosporeae</taxon>
        <taxon>Rhynchospora</taxon>
    </lineage>
</organism>
<keyword evidence="1" id="KW-0479">Metal-binding</keyword>
<evidence type="ECO:0000259" key="3">
    <source>
        <dbReference type="PROSITE" id="PS50158"/>
    </source>
</evidence>
<dbReference type="SUPFAM" id="SSF57756">
    <property type="entry name" value="Retrovirus zinc finger-like domains"/>
    <property type="match status" value="1"/>
</dbReference>
<keyword evidence="1" id="KW-0863">Zinc-finger</keyword>
<dbReference type="GO" id="GO:0003676">
    <property type="term" value="F:nucleic acid binding"/>
    <property type="evidence" value="ECO:0007669"/>
    <property type="project" value="InterPro"/>
</dbReference>
<dbReference type="SUPFAM" id="SSF53098">
    <property type="entry name" value="Ribonuclease H-like"/>
    <property type="match status" value="1"/>
</dbReference>
<evidence type="ECO:0000313" key="5">
    <source>
        <dbReference type="Proteomes" id="UP001140206"/>
    </source>
</evidence>
<dbReference type="InterPro" id="IPR036397">
    <property type="entry name" value="RNaseH_sf"/>
</dbReference>
<dbReference type="PROSITE" id="PS50158">
    <property type="entry name" value="ZF_CCHC"/>
    <property type="match status" value="1"/>
</dbReference>
<accession>A0AAV8GC77</accession>
<sequence length="631" mass="71172">MGSEDEKTPPPFKDDGSGKKTQPRASTRVTVPIQYPMLNDANYGLWSVKMKMILRGLGVWEAVEGNESVEEEKDQGALAAISQAVSDAVIMAIAEKESAKEAWETIRQMSIGEERVRKARAQVLKRQFDRMVMLDTTSIVEFSQNLVSVAGEIRSLGIDLKDSVVVERLFSAVPDKFLPIIGTIEQWGDISSMSVAEAVGRLRVFEESLRGRQQHKEEDETLMLTRAQWEALALKERKDGEGSDGKEGMKKTEYEKKPYKKFDKSKIKCFNCSIYGHFASECRKPKRERVNLTEKEEDEPALLMHEIIKIQEVNDGVETITGRVEELYMGAAVKTKENVWYLDSGASNHMTGCIKNLTNLDTAVRGVVKLGDGSEVPIGGRGTVVIKGCTGEHMAITNVYYIPKLTSNIISLGQLAERGCKVQLEGSLLKVLDKDERLIIRVQRSKNRLYTLNLELVQSVCLKVSVEADSWKWHARYGHINFLSLKEMSQERMVEGLPKIECIEEVCRGCTVGKQRRLSFSKEAEFRASEILELIHGDLCGPIIPSTPAGNKFFLLLVDDYSRFMWIVLMKSKDKAFSSFKEVKKAIEVEKNAKIKAMGIKSSDQMNLLNTARQWELRGTLLHHILHNRME</sequence>
<dbReference type="PANTHER" id="PTHR35317">
    <property type="entry name" value="OS04G0629600 PROTEIN"/>
    <property type="match status" value="1"/>
</dbReference>
<protein>
    <submittedName>
        <fullName evidence="4">Polyprotein</fullName>
    </submittedName>
</protein>
<comment type="caution">
    <text evidence="4">The sequence shown here is derived from an EMBL/GenBank/DDBJ whole genome shotgun (WGS) entry which is preliminary data.</text>
</comment>
<reference evidence="4" key="1">
    <citation type="submission" date="2022-08" db="EMBL/GenBank/DDBJ databases">
        <authorList>
            <person name="Marques A."/>
        </authorList>
    </citation>
    <scope>NUCLEOTIDE SEQUENCE</scope>
    <source>
        <strain evidence="4">RhyPub2mFocal</strain>
        <tissue evidence="4">Leaves</tissue>
    </source>
</reference>
<dbReference type="Pfam" id="PF13976">
    <property type="entry name" value="gag_pre-integrs"/>
    <property type="match status" value="1"/>
</dbReference>
<dbReference type="Pfam" id="PF22936">
    <property type="entry name" value="Pol_BBD"/>
    <property type="match status" value="1"/>
</dbReference>
<dbReference type="EMBL" id="JAMFTS010000002">
    <property type="protein sequence ID" value="KAJ4801016.1"/>
    <property type="molecule type" value="Genomic_DNA"/>
</dbReference>
<dbReference type="PANTHER" id="PTHR35317:SF38">
    <property type="entry name" value="RNA-DIRECTED DNA POLYMERASE"/>
    <property type="match status" value="1"/>
</dbReference>
<keyword evidence="1" id="KW-0862">Zinc</keyword>
<proteinExistence type="predicted"/>
<gene>
    <name evidence="4" type="ORF">LUZ62_052262</name>
</gene>
<dbReference type="InterPro" id="IPR012337">
    <property type="entry name" value="RNaseH-like_sf"/>
</dbReference>
<dbReference type="Pfam" id="PF14223">
    <property type="entry name" value="Retrotran_gag_2"/>
    <property type="match status" value="1"/>
</dbReference>
<feature type="domain" description="CCHC-type" evidence="3">
    <location>
        <begin position="268"/>
        <end position="284"/>
    </location>
</feature>